<reference evidence="1" key="1">
    <citation type="submission" date="2014-11" db="EMBL/GenBank/DDBJ databases">
        <authorList>
            <person name="Malar M.C."/>
            <person name="Sen D."/>
            <person name="Tripathy S."/>
        </authorList>
    </citation>
    <scope>NUCLEOTIDE SEQUENCE</scope>
    <source>
        <strain evidence="1">BDU141951</strain>
    </source>
</reference>
<comment type="caution">
    <text evidence="1">The sequence shown here is derived from an EMBL/GenBank/DDBJ whole genome shotgun (WGS) entry which is preliminary data.</text>
</comment>
<dbReference type="Pfam" id="PF11189">
    <property type="entry name" value="DUF2973"/>
    <property type="match status" value="1"/>
</dbReference>
<protein>
    <submittedName>
        <fullName evidence="1">DUF2973 domain-containing protein</fullName>
    </submittedName>
</protein>
<dbReference type="AlphaFoldDB" id="A0A0C1USE5"/>
<name>A0A0C1USE5_9CYAN</name>
<evidence type="ECO:0000313" key="1">
    <source>
        <dbReference type="EMBL" id="NEV69053.1"/>
    </source>
</evidence>
<dbReference type="InterPro" id="IPR021355">
    <property type="entry name" value="Phage_Syn9_Gp224"/>
</dbReference>
<proteinExistence type="predicted"/>
<reference evidence="1" key="2">
    <citation type="journal article" date="2015" name="Genome Announc.">
        <title>Draft Genome Sequence of Filamentous Marine Cyanobacterium Lyngbya confervoides Strain BDU141951.</title>
        <authorList>
            <person name="Chandrababunaidu M.M."/>
            <person name="Sen D."/>
            <person name="Tripathy S."/>
        </authorList>
    </citation>
    <scope>NUCLEOTIDE SEQUENCE</scope>
    <source>
        <strain evidence="1">BDU141951</strain>
    </source>
</reference>
<organism evidence="1">
    <name type="scientific">Lyngbya confervoides BDU141951</name>
    <dbReference type="NCBI Taxonomy" id="1574623"/>
    <lineage>
        <taxon>Bacteria</taxon>
        <taxon>Bacillati</taxon>
        <taxon>Cyanobacteriota</taxon>
        <taxon>Cyanophyceae</taxon>
        <taxon>Oscillatoriophycideae</taxon>
        <taxon>Oscillatoriales</taxon>
        <taxon>Microcoleaceae</taxon>
        <taxon>Lyngbya</taxon>
    </lineage>
</organism>
<reference evidence="1" key="3">
    <citation type="submission" date="2020-02" db="EMBL/GenBank/DDBJ databases">
        <authorList>
            <person name="Sarangi A.N."/>
            <person name="Ghosh S."/>
            <person name="Mukherjee M."/>
            <person name="Tripathy S."/>
        </authorList>
    </citation>
    <scope>NUCLEOTIDE SEQUENCE</scope>
    <source>
        <strain evidence="1">BDU141951</strain>
    </source>
</reference>
<dbReference type="EMBL" id="JTHE02000003">
    <property type="protein sequence ID" value="NEV69053.1"/>
    <property type="molecule type" value="Genomic_DNA"/>
</dbReference>
<sequence>MLHAIYIIAFAVLSVLAVSNLIRNIIMFGTDTRRTSNRGFGSAPENAGQRSVPHPEMLDETGRVLDEPLLVMKSISLEDAREQLDALYEGNSENTTDDDA</sequence>
<gene>
    <name evidence="1" type="ORF">QQ91_018290</name>
</gene>
<accession>A0A0C1USE5</accession>